<organism evidence="1 2">
    <name type="scientific">Desulfonema limicola</name>
    <dbReference type="NCBI Taxonomy" id="45656"/>
    <lineage>
        <taxon>Bacteria</taxon>
        <taxon>Pseudomonadati</taxon>
        <taxon>Thermodesulfobacteriota</taxon>
        <taxon>Desulfobacteria</taxon>
        <taxon>Desulfobacterales</taxon>
        <taxon>Desulfococcaceae</taxon>
        <taxon>Desulfonema</taxon>
    </lineage>
</organism>
<dbReference type="EMBL" id="CP061799">
    <property type="protein sequence ID" value="QTA83851.1"/>
    <property type="molecule type" value="Genomic_DNA"/>
</dbReference>
<accession>A0A975BEA3</accession>
<evidence type="ECO:0000313" key="1">
    <source>
        <dbReference type="EMBL" id="QTA83851.1"/>
    </source>
</evidence>
<sequence length="319" mass="36501">MNMLNLIKKGLEKQKKNELGDRLTYVGSSDLSCERKGFLSKVQPETPSLETLIKFERGNLAEGILRKAFDASNRAYQYQTEVKHPQKSYLKAHIDFVFEGAKELGILECKSVNFMPDSPYDNWLNQLYFQMGLLQMAFPDKAVKGAVIAMDISSGDTRLFNNYKHNAAFFSSMEESAERIWKALETRDDVSEQAEENEERLMTTRSPLCSFCMYRADCPGHWLKNDAIDLSPIETHVADYVNGKTMEKEGKTLAGKAKGIIMNFFSDMPVRYGSTGDLGLKLIHVSKTIFDEQTFKKDHPDLWEEYYTKDSSYSYLKVD</sequence>
<dbReference type="RefSeq" id="WP_207689639.1">
    <property type="nucleotide sequence ID" value="NZ_CP061799.1"/>
</dbReference>
<dbReference type="Gene3D" id="3.90.320.10">
    <property type="match status" value="1"/>
</dbReference>
<dbReference type="Proteomes" id="UP000663720">
    <property type="component" value="Chromosome"/>
</dbReference>
<dbReference type="KEGG" id="dli:dnl_62710"/>
<dbReference type="GO" id="GO:0004527">
    <property type="term" value="F:exonuclease activity"/>
    <property type="evidence" value="ECO:0007669"/>
    <property type="project" value="UniProtKB-KW"/>
</dbReference>
<keyword evidence="1" id="KW-0540">Nuclease</keyword>
<dbReference type="AlphaFoldDB" id="A0A975BEA3"/>
<evidence type="ECO:0000313" key="2">
    <source>
        <dbReference type="Proteomes" id="UP000663720"/>
    </source>
</evidence>
<name>A0A975BEA3_9BACT</name>
<proteinExistence type="predicted"/>
<keyword evidence="2" id="KW-1185">Reference proteome</keyword>
<reference evidence="1" key="1">
    <citation type="journal article" date="2021" name="Microb. Physiol.">
        <title>Proteogenomic Insights into the Physiology of Marine, Sulfate-Reducing, Filamentous Desulfonema limicola and Desulfonema magnum.</title>
        <authorList>
            <person name="Schnaars V."/>
            <person name="Wohlbrand L."/>
            <person name="Scheve S."/>
            <person name="Hinrichs C."/>
            <person name="Reinhardt R."/>
            <person name="Rabus R."/>
        </authorList>
    </citation>
    <scope>NUCLEOTIDE SEQUENCE</scope>
    <source>
        <strain evidence="1">5ac10</strain>
    </source>
</reference>
<keyword evidence="1" id="KW-0378">Hydrolase</keyword>
<dbReference type="InterPro" id="IPR011604">
    <property type="entry name" value="PDDEXK-like_dom_sf"/>
</dbReference>
<keyword evidence="1" id="KW-0269">Exonuclease</keyword>
<protein>
    <submittedName>
        <fullName evidence="1">Exonuclease domain-containing protein</fullName>
    </submittedName>
</protein>
<gene>
    <name evidence="1" type="ORF">dnl_62710</name>
</gene>